<comment type="similarity">
    <text evidence="2">Belongs to the carotenoid oxygenase family.</text>
</comment>
<accession>A0ABT3KB34</accession>
<keyword evidence="4" id="KW-0560">Oxidoreductase</keyword>
<keyword evidence="5" id="KW-0408">Iron</keyword>
<organism evidence="6 7">
    <name type="scientific">Marinomonas rhodophyticola</name>
    <dbReference type="NCBI Taxonomy" id="2992803"/>
    <lineage>
        <taxon>Bacteria</taxon>
        <taxon>Pseudomonadati</taxon>
        <taxon>Pseudomonadota</taxon>
        <taxon>Gammaproteobacteria</taxon>
        <taxon>Oceanospirillales</taxon>
        <taxon>Oceanospirillaceae</taxon>
        <taxon>Marinomonas</taxon>
    </lineage>
</organism>
<evidence type="ECO:0000256" key="1">
    <source>
        <dbReference type="ARBA" id="ARBA00001954"/>
    </source>
</evidence>
<evidence type="ECO:0000256" key="2">
    <source>
        <dbReference type="ARBA" id="ARBA00006787"/>
    </source>
</evidence>
<proteinExistence type="inferred from homology"/>
<evidence type="ECO:0000256" key="5">
    <source>
        <dbReference type="ARBA" id="ARBA00023004"/>
    </source>
</evidence>
<gene>
    <name evidence="6" type="ORF">ONZ52_01130</name>
</gene>
<dbReference type="Pfam" id="PF03055">
    <property type="entry name" value="RPE65"/>
    <property type="match status" value="1"/>
</dbReference>
<dbReference type="EMBL" id="JAPEUL010000004">
    <property type="protein sequence ID" value="MCW4627694.1"/>
    <property type="molecule type" value="Genomic_DNA"/>
</dbReference>
<keyword evidence="7" id="KW-1185">Reference proteome</keyword>
<sequence>MSFTFPNTPEFTGLYKPSRIEAEVKDLEIEGELPKEINGTFYQVAPDPQYPPMLGTDMFFNGDGMVSAFRFNSGTVSLTRRYVKTDRLMAQRREQRSLNGIYRNPYTNDPLAADNNTTANTTVIEHNGVLLALKEDALPWAMDLKTLETLGEWNFDNQIKSVTFTAHPKIDADNGSLLCFAYEAKGDGTPDIAYFEISKDGKLTKEIWFQAPYAAMIHDFAVTDNYVIFPVIPLTVDVERMKAGGKHFQWQPDLPQLFGVLPRNGSAEDVRWFYGPINGFQGHTVNSYEEDGKLIVDMPVTSGNVFYFFPQADGYVPSPQSLRSALMRWVFDLESEESQIEPMMITETPFPCEFPRCDARYSGKKYSWCFMLAFDPSLAFDVESLGEPPFQFFNQLARINVNTGKSETWYPGDAHCFQEPIFIPRSATADEGDGWVVSVLNDLRKESSELVVLDTACWSNGPIARVKVPFRLRMSLHGNWSGAK</sequence>
<dbReference type="PANTHER" id="PTHR10543">
    <property type="entry name" value="BETA-CAROTENE DIOXYGENASE"/>
    <property type="match status" value="1"/>
</dbReference>
<comment type="caution">
    <text evidence="6">The sequence shown here is derived from an EMBL/GenBank/DDBJ whole genome shotgun (WGS) entry which is preliminary data.</text>
</comment>
<keyword evidence="3" id="KW-0479">Metal-binding</keyword>
<evidence type="ECO:0000256" key="3">
    <source>
        <dbReference type="ARBA" id="ARBA00022723"/>
    </source>
</evidence>
<dbReference type="PANTHER" id="PTHR10543:SF89">
    <property type="entry name" value="CAROTENOID 9,10(9',10')-CLEAVAGE DIOXYGENASE 1"/>
    <property type="match status" value="1"/>
</dbReference>
<reference evidence="6" key="1">
    <citation type="submission" date="2022-11" db="EMBL/GenBank/DDBJ databases">
        <title>Marinomonas sp. nov., isolated from marine algae.</title>
        <authorList>
            <person name="Choi D.G."/>
            <person name="Kim J.M."/>
            <person name="Lee J.K."/>
            <person name="Baek J.H."/>
            <person name="Jeon C.O."/>
        </authorList>
    </citation>
    <scope>NUCLEOTIDE SEQUENCE</scope>
    <source>
        <strain evidence="6">KJ51-3</strain>
    </source>
</reference>
<name>A0ABT3KB34_9GAMM</name>
<evidence type="ECO:0000313" key="7">
    <source>
        <dbReference type="Proteomes" id="UP001431181"/>
    </source>
</evidence>
<protein>
    <submittedName>
        <fullName evidence="6">Carotenoid oxygenase family protein</fullName>
    </submittedName>
</protein>
<evidence type="ECO:0000256" key="4">
    <source>
        <dbReference type="ARBA" id="ARBA00023002"/>
    </source>
</evidence>
<dbReference type="InterPro" id="IPR004294">
    <property type="entry name" value="Carotenoid_Oase"/>
</dbReference>
<evidence type="ECO:0000313" key="6">
    <source>
        <dbReference type="EMBL" id="MCW4627694.1"/>
    </source>
</evidence>
<dbReference type="RefSeq" id="WP_265216792.1">
    <property type="nucleotide sequence ID" value="NZ_JAPEUL010000004.1"/>
</dbReference>
<dbReference type="Proteomes" id="UP001431181">
    <property type="component" value="Unassembled WGS sequence"/>
</dbReference>
<comment type="cofactor">
    <cofactor evidence="1">
        <name>Fe(2+)</name>
        <dbReference type="ChEBI" id="CHEBI:29033"/>
    </cofactor>
</comment>